<reference evidence="11 12" key="1">
    <citation type="journal article" date="2019" name="G3 (Bethesda)">
        <title>Sequencing of a Wild Apple (Malus baccata) Genome Unravels the Differences Between Cultivated and Wild Apple Species Regarding Disease Resistance and Cold Tolerance.</title>
        <authorList>
            <person name="Chen X."/>
        </authorList>
    </citation>
    <scope>NUCLEOTIDE SEQUENCE [LARGE SCALE GENOMIC DNA]</scope>
    <source>
        <strain evidence="12">cv. Shandingzi</strain>
        <tissue evidence="11">Leaves</tissue>
    </source>
</reference>
<keyword evidence="9" id="KW-0812">Transmembrane</keyword>
<dbReference type="Pfam" id="PF01657">
    <property type="entry name" value="Stress-antifung"/>
    <property type="match status" value="2"/>
</dbReference>
<dbReference type="InterPro" id="IPR002902">
    <property type="entry name" value="GNK2"/>
</dbReference>
<dbReference type="Proteomes" id="UP000315295">
    <property type="component" value="Unassembled WGS sequence"/>
</dbReference>
<comment type="subcellular location">
    <subcellularLocation>
        <location evidence="7">Cell junction</location>
        <location evidence="7">Plasmodesma</location>
    </subcellularLocation>
    <subcellularLocation>
        <location evidence="1">Cell membrane</location>
        <topology evidence="1">Single-pass type I membrane protein</topology>
    </subcellularLocation>
</comment>
<evidence type="ECO:0000256" key="7">
    <source>
        <dbReference type="ARBA" id="ARBA00024184"/>
    </source>
</evidence>
<proteinExistence type="inferred from homology"/>
<evidence type="ECO:0000256" key="9">
    <source>
        <dbReference type="SAM" id="Phobius"/>
    </source>
</evidence>
<evidence type="ECO:0000259" key="10">
    <source>
        <dbReference type="PROSITE" id="PS51473"/>
    </source>
</evidence>
<evidence type="ECO:0000256" key="3">
    <source>
        <dbReference type="ARBA" id="ARBA00022729"/>
    </source>
</evidence>
<keyword evidence="9" id="KW-0472">Membrane</keyword>
<comment type="caution">
    <text evidence="11">The sequence shown here is derived from an EMBL/GenBank/DDBJ whole genome shotgun (WGS) entry which is preliminary data.</text>
</comment>
<evidence type="ECO:0000256" key="8">
    <source>
        <dbReference type="ARBA" id="ARBA00038393"/>
    </source>
</evidence>
<keyword evidence="5" id="KW-0965">Cell junction</keyword>
<dbReference type="InterPro" id="IPR038408">
    <property type="entry name" value="GNK2_sf"/>
</dbReference>
<protein>
    <recommendedName>
        <fullName evidence="10">Gnk2-homologous domain-containing protein</fullName>
    </recommendedName>
</protein>
<keyword evidence="6" id="KW-1015">Disulfide bond</keyword>
<evidence type="ECO:0000256" key="4">
    <source>
        <dbReference type="ARBA" id="ARBA00022737"/>
    </source>
</evidence>
<dbReference type="PROSITE" id="PS51473">
    <property type="entry name" value="GNK2"/>
    <property type="match status" value="2"/>
</dbReference>
<evidence type="ECO:0000313" key="12">
    <source>
        <dbReference type="Proteomes" id="UP000315295"/>
    </source>
</evidence>
<evidence type="ECO:0000256" key="5">
    <source>
        <dbReference type="ARBA" id="ARBA00022949"/>
    </source>
</evidence>
<keyword evidence="3" id="KW-0732">Signal</keyword>
<keyword evidence="4" id="KW-0677">Repeat</keyword>
<dbReference type="EMBL" id="VIEB01001376">
    <property type="protein sequence ID" value="TQD72682.1"/>
    <property type="molecule type" value="Genomic_DNA"/>
</dbReference>
<feature type="transmembrane region" description="Helical" evidence="9">
    <location>
        <begin position="12"/>
        <end position="28"/>
    </location>
</feature>
<comment type="similarity">
    <text evidence="8">Belongs to the cysteine-rich repeat secretory protein family. Plasmodesmata-located proteins (PDLD) subfamily.</text>
</comment>
<dbReference type="STRING" id="106549.A0A540KFD7"/>
<dbReference type="PANTHER" id="PTHR32080:SF27">
    <property type="entry name" value="OS01G0548750 PROTEIN"/>
    <property type="match status" value="1"/>
</dbReference>
<evidence type="ECO:0000313" key="11">
    <source>
        <dbReference type="EMBL" id="TQD72682.1"/>
    </source>
</evidence>
<dbReference type="PANTHER" id="PTHR32080">
    <property type="entry name" value="ANTIFUNGAL PROTEIN GINKBILOBIN-2-LIKE"/>
    <property type="match status" value="1"/>
</dbReference>
<sequence>MQLPIPNPQNLIYIILIFSAFFFSPSVSHPRISEAGRFCGHGKHNSSSNFIPNFVNVMNFISNNVNAKRWGEYIIASPAPVVYALAQCYDDLSPTECSACFAVSRTKLPLCLPSTSARIYLDGCFLGYDDHEFSHQAVDDEYKNVKCGSSRIDASKFRTKEFARKVEGVIRNVTELAVSHGGFGVFGKRGGVESVYALAQCWKTINASGCRECLEEAGASLVGCGPGVEGRAMFAGCFLRYSNENFYGIEDGSNDSVRQTVATILIAMASSLLALFGVFMAYKRFYKRTEVYNNPIGVSISIHKNNLNFKYEMLEKATDFFDASRKLGQGGAGSVFKGVLPDEGSSSVLYSVRLISLICYTLVHLLICSIKRRDYH</sequence>
<dbReference type="CDD" id="cd23509">
    <property type="entry name" value="Gnk2-like"/>
    <property type="match status" value="2"/>
</dbReference>
<evidence type="ECO:0000256" key="1">
    <source>
        <dbReference type="ARBA" id="ARBA00004251"/>
    </source>
</evidence>
<dbReference type="AlphaFoldDB" id="A0A540KFD7"/>
<dbReference type="InterPro" id="IPR011009">
    <property type="entry name" value="Kinase-like_dom_sf"/>
</dbReference>
<name>A0A540KFD7_MALBA</name>
<dbReference type="Gene3D" id="3.30.200.20">
    <property type="entry name" value="Phosphorylase Kinase, domain 1"/>
    <property type="match status" value="1"/>
</dbReference>
<accession>A0A540KFD7</accession>
<feature type="transmembrane region" description="Helical" evidence="9">
    <location>
        <begin position="261"/>
        <end position="282"/>
    </location>
</feature>
<feature type="domain" description="Gnk2-homologous" evidence="10">
    <location>
        <begin position="142"/>
        <end position="246"/>
    </location>
</feature>
<dbReference type="SUPFAM" id="SSF56112">
    <property type="entry name" value="Protein kinase-like (PK-like)"/>
    <property type="match status" value="1"/>
</dbReference>
<keyword evidence="12" id="KW-1185">Reference proteome</keyword>
<gene>
    <name evidence="11" type="ORF">C1H46_041784</name>
</gene>
<organism evidence="11 12">
    <name type="scientific">Malus baccata</name>
    <name type="common">Siberian crab apple</name>
    <name type="synonym">Pyrus baccata</name>
    <dbReference type="NCBI Taxonomy" id="106549"/>
    <lineage>
        <taxon>Eukaryota</taxon>
        <taxon>Viridiplantae</taxon>
        <taxon>Streptophyta</taxon>
        <taxon>Embryophyta</taxon>
        <taxon>Tracheophyta</taxon>
        <taxon>Spermatophyta</taxon>
        <taxon>Magnoliopsida</taxon>
        <taxon>eudicotyledons</taxon>
        <taxon>Gunneridae</taxon>
        <taxon>Pentapetalae</taxon>
        <taxon>rosids</taxon>
        <taxon>fabids</taxon>
        <taxon>Rosales</taxon>
        <taxon>Rosaceae</taxon>
        <taxon>Amygdaloideae</taxon>
        <taxon>Maleae</taxon>
        <taxon>Malus</taxon>
    </lineage>
</organism>
<evidence type="ECO:0000256" key="6">
    <source>
        <dbReference type="ARBA" id="ARBA00023157"/>
    </source>
</evidence>
<dbReference type="InterPro" id="IPR051378">
    <property type="entry name" value="Cell2Cell_Antifungal"/>
</dbReference>
<evidence type="ECO:0000256" key="2">
    <source>
        <dbReference type="ARBA" id="ARBA00022581"/>
    </source>
</evidence>
<feature type="domain" description="Gnk2-homologous" evidence="10">
    <location>
        <begin position="32"/>
        <end position="133"/>
    </location>
</feature>
<feature type="transmembrane region" description="Helical" evidence="9">
    <location>
        <begin position="350"/>
        <end position="370"/>
    </location>
</feature>
<dbReference type="FunFam" id="3.30.430.20:FF:000015">
    <property type="entry name" value="Cysteine-rich receptor-like protein kinase 3"/>
    <property type="match status" value="1"/>
</dbReference>
<dbReference type="GO" id="GO:0009506">
    <property type="term" value="C:plasmodesma"/>
    <property type="evidence" value="ECO:0007669"/>
    <property type="project" value="UniProtKB-SubCell"/>
</dbReference>
<dbReference type="Gene3D" id="3.30.430.20">
    <property type="entry name" value="Gnk2 domain, C-X8-C-X2-C motif"/>
    <property type="match status" value="2"/>
</dbReference>
<keyword evidence="9" id="KW-1133">Transmembrane helix</keyword>
<keyword evidence="2" id="KW-0945">Host-virus interaction</keyword>
<dbReference type="GO" id="GO:0005886">
    <property type="term" value="C:plasma membrane"/>
    <property type="evidence" value="ECO:0007669"/>
    <property type="project" value="UniProtKB-SubCell"/>
</dbReference>